<accession>A0A0E4HD19</accession>
<dbReference type="PATRIC" id="fig|1073571.4.peg.5700"/>
<dbReference type="KEGG" id="pri:PRIO_5310"/>
<dbReference type="SFLD" id="SFLDG01386">
    <property type="entry name" value="main_SPASM_domain-containing"/>
    <property type="match status" value="1"/>
</dbReference>
<dbReference type="InterPro" id="IPR023867">
    <property type="entry name" value="Sulphatase_maturase_rSAM"/>
</dbReference>
<evidence type="ECO:0000256" key="5">
    <source>
        <dbReference type="ARBA" id="ARBA00023004"/>
    </source>
</evidence>
<keyword evidence="2" id="KW-0004">4Fe-4S</keyword>
<protein>
    <submittedName>
        <fullName evidence="9">CLI_3235-class bacteriocin maturation radical SAM enzyme</fullName>
    </submittedName>
</protein>
<sequence length="475" mass="54680">MLTKENPLIYSFENMDKYYFFDVNKNKIINVDEETYQIINDPDAVRSSQHPVIQKLKDQGYLSNNRVEEIKHSNGKMLDELLGYNLKKIILQVTQNCNFRCNYCVYSGSYVNRVHSNKRMDFATAQKGIDFLIEHSKDAKDIDISFYGGEPLLEMNLIIQCMDYAIKAAEGKNVSFSLTTNGSLLNETNVKRLLGYNLRITVSMDGPQEIHDKHRTFASTGCGTFNAVYDNIKRIVEKYPDIKKNLSFSMVMDPTAQFNCLDDFIASEEEFFNESAVIGSFVSNNYRNDRVQFSENFVGEWEYSKFKYLLFVLGKVSKANNSQLIRAAYREHFEYISNSHRNIAPLAKQDHHSGPCVPGQIRLFMSTDAHFYPCERVSETSDIMRIGNIEEGFFFDKIEKLLNVGQLTEESCKECYAFRNCRVCASLSDDGNQLSKEAKQKACRDVRYNFDEMLKDVCTLKECGLKKEMVQKITG</sequence>
<evidence type="ECO:0000256" key="2">
    <source>
        <dbReference type="ARBA" id="ARBA00022485"/>
    </source>
</evidence>
<dbReference type="SFLD" id="SFLDG01384">
    <property type="entry name" value="thioether_bond_formation_requi"/>
    <property type="match status" value="1"/>
</dbReference>
<evidence type="ECO:0000256" key="4">
    <source>
        <dbReference type="ARBA" id="ARBA00022723"/>
    </source>
</evidence>
<dbReference type="NCBIfam" id="TIGR04068">
    <property type="entry name" value="rSAM_ocin_clost"/>
    <property type="match status" value="1"/>
</dbReference>
<dbReference type="PROSITE" id="PS01305">
    <property type="entry name" value="MOAA_NIFB_PQQE"/>
    <property type="match status" value="1"/>
</dbReference>
<organism evidence="9 10">
    <name type="scientific">Paenibacillus riograndensis SBR5</name>
    <dbReference type="NCBI Taxonomy" id="1073571"/>
    <lineage>
        <taxon>Bacteria</taxon>
        <taxon>Bacillati</taxon>
        <taxon>Bacillota</taxon>
        <taxon>Bacilli</taxon>
        <taxon>Bacillales</taxon>
        <taxon>Paenibacillaceae</taxon>
        <taxon>Paenibacillus</taxon>
        <taxon>Paenibacillus sonchi group</taxon>
    </lineage>
</organism>
<dbReference type="EMBL" id="LN831776">
    <property type="protein sequence ID" value="CQR57709.1"/>
    <property type="molecule type" value="Genomic_DNA"/>
</dbReference>
<dbReference type="GO" id="GO:0051539">
    <property type="term" value="F:4 iron, 4 sulfur cluster binding"/>
    <property type="evidence" value="ECO:0007669"/>
    <property type="project" value="UniProtKB-KW"/>
</dbReference>
<comment type="cofactor">
    <cofactor evidence="1">
        <name>[4Fe-4S] cluster</name>
        <dbReference type="ChEBI" id="CHEBI:49883"/>
    </cofactor>
</comment>
<evidence type="ECO:0000313" key="10">
    <source>
        <dbReference type="Proteomes" id="UP000033163"/>
    </source>
</evidence>
<keyword evidence="5" id="KW-0408">Iron</keyword>
<dbReference type="CDD" id="cd01335">
    <property type="entry name" value="Radical_SAM"/>
    <property type="match status" value="1"/>
</dbReference>
<dbReference type="SFLD" id="SFLDS00029">
    <property type="entry name" value="Radical_SAM"/>
    <property type="match status" value="1"/>
</dbReference>
<dbReference type="InterPro" id="IPR024001">
    <property type="entry name" value="Cys-rich_pep_rSAM_mat_CcpM"/>
</dbReference>
<dbReference type="PROSITE" id="PS51918">
    <property type="entry name" value="RADICAL_SAM"/>
    <property type="match status" value="1"/>
</dbReference>
<dbReference type="PANTHER" id="PTHR43273">
    <property type="entry name" value="ANAEROBIC SULFATASE-MATURATING ENZYME HOMOLOG ASLB-RELATED"/>
    <property type="match status" value="1"/>
</dbReference>
<feature type="domain" description="Radical SAM core" evidence="8">
    <location>
        <begin position="81"/>
        <end position="315"/>
    </location>
</feature>
<dbReference type="Pfam" id="PF04055">
    <property type="entry name" value="Radical_SAM"/>
    <property type="match status" value="1"/>
</dbReference>
<dbReference type="GO" id="GO:0046872">
    <property type="term" value="F:metal ion binding"/>
    <property type="evidence" value="ECO:0007669"/>
    <property type="project" value="UniProtKB-KW"/>
</dbReference>
<evidence type="ECO:0000256" key="7">
    <source>
        <dbReference type="ARBA" id="ARBA00023601"/>
    </source>
</evidence>
<dbReference type="SFLD" id="SFLDG01067">
    <property type="entry name" value="SPASM/twitch_domain_containing"/>
    <property type="match status" value="1"/>
</dbReference>
<evidence type="ECO:0000256" key="3">
    <source>
        <dbReference type="ARBA" id="ARBA00022691"/>
    </source>
</evidence>
<keyword evidence="3" id="KW-0949">S-adenosyl-L-methionine</keyword>
<dbReference type="PANTHER" id="PTHR43273:SF3">
    <property type="entry name" value="ANAEROBIC SULFATASE-MATURATING ENZYME HOMOLOG ASLB-RELATED"/>
    <property type="match status" value="1"/>
</dbReference>
<keyword evidence="4" id="KW-0479">Metal-binding</keyword>
<dbReference type="STRING" id="483937.AMQ84_13515"/>
<evidence type="ECO:0000256" key="1">
    <source>
        <dbReference type="ARBA" id="ARBA00001966"/>
    </source>
</evidence>
<dbReference type="InterPro" id="IPR007197">
    <property type="entry name" value="rSAM"/>
</dbReference>
<dbReference type="AlphaFoldDB" id="A0A0E4HD19"/>
<proteinExistence type="inferred from homology"/>
<gene>
    <name evidence="9" type="ORF">PRIO_5310</name>
</gene>
<name>A0A0E4HD19_9BACL</name>
<reference evidence="10" key="1">
    <citation type="submission" date="2015-03" db="EMBL/GenBank/DDBJ databases">
        <authorList>
            <person name="Wibberg D."/>
        </authorList>
    </citation>
    <scope>NUCLEOTIDE SEQUENCE [LARGE SCALE GENOMIC DNA]</scope>
</reference>
<evidence type="ECO:0000313" key="9">
    <source>
        <dbReference type="EMBL" id="CQR57709.1"/>
    </source>
</evidence>
<dbReference type="InterPro" id="IPR013785">
    <property type="entry name" value="Aldolase_TIM"/>
</dbReference>
<dbReference type="InterPro" id="IPR058240">
    <property type="entry name" value="rSAM_sf"/>
</dbReference>
<evidence type="ECO:0000259" key="8">
    <source>
        <dbReference type="PROSITE" id="PS51918"/>
    </source>
</evidence>
<dbReference type="RefSeq" id="WP_052741522.1">
    <property type="nucleotide sequence ID" value="NZ_LN831776.1"/>
</dbReference>
<dbReference type="InterPro" id="IPR000385">
    <property type="entry name" value="MoaA_NifB_PqqE_Fe-S-bd_CS"/>
</dbReference>
<dbReference type="GO" id="GO:0016491">
    <property type="term" value="F:oxidoreductase activity"/>
    <property type="evidence" value="ECO:0007669"/>
    <property type="project" value="InterPro"/>
</dbReference>
<dbReference type="Proteomes" id="UP000033163">
    <property type="component" value="Chromosome I"/>
</dbReference>
<dbReference type="HOGENOM" id="CLU_009273_3_4_9"/>
<dbReference type="SUPFAM" id="SSF102114">
    <property type="entry name" value="Radical SAM enzymes"/>
    <property type="match status" value="1"/>
</dbReference>
<keyword evidence="6" id="KW-0411">Iron-sulfur</keyword>
<dbReference type="Gene3D" id="3.20.20.70">
    <property type="entry name" value="Aldolase class I"/>
    <property type="match status" value="1"/>
</dbReference>
<evidence type="ECO:0000256" key="6">
    <source>
        <dbReference type="ARBA" id="ARBA00023014"/>
    </source>
</evidence>
<comment type="similarity">
    <text evidence="7">Belongs to the radical SAM superfamily. Anaerobic sulfatase-maturating enzyme family.</text>
</comment>